<dbReference type="Gene3D" id="1.10.238.10">
    <property type="entry name" value="EF-hand"/>
    <property type="match status" value="2"/>
</dbReference>
<accession>A0A6U3AAN6</accession>
<feature type="domain" description="Cyclic nucleotide-binding" evidence="2">
    <location>
        <begin position="110"/>
        <end position="173"/>
    </location>
</feature>
<dbReference type="InterPro" id="IPR011992">
    <property type="entry name" value="EF-hand-dom_pair"/>
</dbReference>
<dbReference type="InterPro" id="IPR000595">
    <property type="entry name" value="cNMP-bd_dom"/>
</dbReference>
<dbReference type="EMBL" id="HBIV01022257">
    <property type="protein sequence ID" value="CAE0664425.1"/>
    <property type="molecule type" value="Transcribed_RNA"/>
</dbReference>
<evidence type="ECO:0000313" key="3">
    <source>
        <dbReference type="EMBL" id="CAE0664425.1"/>
    </source>
</evidence>
<evidence type="ECO:0000259" key="2">
    <source>
        <dbReference type="PROSITE" id="PS50042"/>
    </source>
</evidence>
<dbReference type="PROSITE" id="PS50042">
    <property type="entry name" value="CNMP_BINDING_3"/>
    <property type="match status" value="1"/>
</dbReference>
<proteinExistence type="predicted"/>
<name>A0A6U3AAN6_9EUKA</name>
<evidence type="ECO:0000256" key="1">
    <source>
        <dbReference type="SAM" id="MobiDB-lite"/>
    </source>
</evidence>
<dbReference type="SUPFAM" id="SSF51206">
    <property type="entry name" value="cAMP-binding domain-like"/>
    <property type="match status" value="1"/>
</dbReference>
<feature type="region of interest" description="Disordered" evidence="1">
    <location>
        <begin position="353"/>
        <end position="396"/>
    </location>
</feature>
<feature type="region of interest" description="Disordered" evidence="1">
    <location>
        <begin position="270"/>
        <end position="311"/>
    </location>
</feature>
<reference evidence="3" key="1">
    <citation type="submission" date="2021-01" db="EMBL/GenBank/DDBJ databases">
        <authorList>
            <person name="Corre E."/>
            <person name="Pelletier E."/>
            <person name="Niang G."/>
            <person name="Scheremetjew M."/>
            <person name="Finn R."/>
            <person name="Kale V."/>
            <person name="Holt S."/>
            <person name="Cochrane G."/>
            <person name="Meng A."/>
            <person name="Brown T."/>
            <person name="Cohen L."/>
        </authorList>
    </citation>
    <scope>NUCLEOTIDE SEQUENCE</scope>
    <source>
        <strain evidence="3">CCCM811</strain>
    </source>
</reference>
<gene>
    <name evidence="3" type="ORF">LGLO00237_LOCUS16028</name>
</gene>
<dbReference type="AlphaFoldDB" id="A0A6U3AAN6"/>
<dbReference type="InterPro" id="IPR018490">
    <property type="entry name" value="cNMP-bd_dom_sf"/>
</dbReference>
<protein>
    <recommendedName>
        <fullName evidence="2">Cyclic nucleotide-binding domain-containing protein</fullName>
    </recommendedName>
</protein>
<organism evidence="3">
    <name type="scientific">Lotharella globosa</name>
    <dbReference type="NCBI Taxonomy" id="91324"/>
    <lineage>
        <taxon>Eukaryota</taxon>
        <taxon>Sar</taxon>
        <taxon>Rhizaria</taxon>
        <taxon>Cercozoa</taxon>
        <taxon>Chlorarachniophyceae</taxon>
        <taxon>Lotharella</taxon>
    </lineage>
</organism>
<dbReference type="SUPFAM" id="SSF47473">
    <property type="entry name" value="EF-hand"/>
    <property type="match status" value="1"/>
</dbReference>
<sequence>MAAELKSMEANLARVEKIFSFFDEDKDGYWNLCEANTAALATGGEPAEPADWKDLCQLMEANESKGLSLDDITRTYLDKSIYKLLGTDPGQIEKDYAAVMKQIDTLFRRFDQVLDKNSKIEFTKAITPIGYAKGATIVQKGGYSPGLFLLTKGICKIDGETFSGMIRGGSMVGGTCLHVDPSSVLQIGTNGTKLSKSQKRNAKEKAAKLTKWLARPDCKGLFNVPSRYTLSAHTKCSGFVIPARTVLRASALEKKFNDFLQSSPEQYTIPSSKSLDAAADAEAQKGSEDPSSALETSRAEAPIHQANEGKERHVADEMNLSSMNNVLRGVQGVDTEGVLKALDNLEDEECQAGEDFDFDPNNVTFSWEKDTKGTSSTTETKENSSSKTTTGSDAKSSNETKLTAVFKFFDKDGDGYWSLKEASEAQMATEGVPMMEDEFAIICDMLDADASKGMAREHVWRLYLDPEFKAQLGMSDEMISADTIGKDYKIVLGLQKAQK</sequence>